<dbReference type="FunFam" id="3.40.630.10:FF:000054">
    <property type="entry name" value="Peptide hydrolase"/>
    <property type="match status" value="1"/>
</dbReference>
<comment type="similarity">
    <text evidence="3">Belongs to the peptidase M28 family. M28A subfamily.</text>
</comment>
<gene>
    <name evidence="17" type="ORF">PITC_077800</name>
</gene>
<evidence type="ECO:0000259" key="16">
    <source>
        <dbReference type="Pfam" id="PF04389"/>
    </source>
</evidence>
<evidence type="ECO:0000256" key="4">
    <source>
        <dbReference type="ARBA" id="ARBA00011245"/>
    </source>
</evidence>
<protein>
    <recommendedName>
        <fullName evidence="14">Peptide hydrolase</fullName>
        <ecNumber evidence="14">3.4.-.-</ecNumber>
    </recommendedName>
</protein>
<dbReference type="GO" id="GO:0004177">
    <property type="term" value="F:aminopeptidase activity"/>
    <property type="evidence" value="ECO:0007669"/>
    <property type="project" value="UniProtKB-KW"/>
</dbReference>
<evidence type="ECO:0000313" key="17">
    <source>
        <dbReference type="EMBL" id="KGO68951.1"/>
    </source>
</evidence>
<dbReference type="GO" id="GO:0005576">
    <property type="term" value="C:extracellular region"/>
    <property type="evidence" value="ECO:0007669"/>
    <property type="project" value="UniProtKB-SubCell"/>
</dbReference>
<dbReference type="GO" id="GO:0046872">
    <property type="term" value="F:metal ion binding"/>
    <property type="evidence" value="ECO:0007669"/>
    <property type="project" value="UniProtKB-KW"/>
</dbReference>
<name>A0A0A2KPY1_PENIT</name>
<dbReference type="Gene3D" id="3.40.630.10">
    <property type="entry name" value="Zn peptidases"/>
    <property type="match status" value="1"/>
</dbReference>
<keyword evidence="13" id="KW-0325">Glycoprotein</keyword>
<dbReference type="OrthoDB" id="10013407at2759"/>
<dbReference type="InterPro" id="IPR046450">
    <property type="entry name" value="PA_dom_sf"/>
</dbReference>
<dbReference type="EMBL" id="JQGA01001175">
    <property type="protein sequence ID" value="KGO68951.1"/>
    <property type="molecule type" value="Genomic_DNA"/>
</dbReference>
<keyword evidence="7 14" id="KW-0645">Protease</keyword>
<evidence type="ECO:0000256" key="3">
    <source>
        <dbReference type="ARBA" id="ARBA00005957"/>
    </source>
</evidence>
<dbReference type="InterPro" id="IPR007484">
    <property type="entry name" value="Peptidase_M28"/>
</dbReference>
<organism evidence="17 18">
    <name type="scientific">Penicillium italicum</name>
    <name type="common">Blue mold</name>
    <dbReference type="NCBI Taxonomy" id="40296"/>
    <lineage>
        <taxon>Eukaryota</taxon>
        <taxon>Fungi</taxon>
        <taxon>Dikarya</taxon>
        <taxon>Ascomycota</taxon>
        <taxon>Pezizomycotina</taxon>
        <taxon>Eurotiomycetes</taxon>
        <taxon>Eurotiomycetidae</taxon>
        <taxon>Eurotiales</taxon>
        <taxon>Aspergillaceae</taxon>
        <taxon>Penicillium</taxon>
    </lineage>
</organism>
<dbReference type="CDD" id="cd02130">
    <property type="entry name" value="PA_ScAPY_like"/>
    <property type="match status" value="1"/>
</dbReference>
<evidence type="ECO:0000256" key="5">
    <source>
        <dbReference type="ARBA" id="ARBA00022438"/>
    </source>
</evidence>
<dbReference type="InterPro" id="IPR041756">
    <property type="entry name" value="M28_SGAP-like"/>
</dbReference>
<comment type="subcellular location">
    <subcellularLocation>
        <location evidence="2">Secreted</location>
    </subcellularLocation>
</comment>
<feature type="domain" description="Peptidase M28" evidence="16">
    <location>
        <begin position="233"/>
        <end position="440"/>
    </location>
</feature>
<dbReference type="CDD" id="cd03876">
    <property type="entry name" value="M28_SGAP_like"/>
    <property type="match status" value="1"/>
</dbReference>
<dbReference type="AlphaFoldDB" id="A0A0A2KPY1"/>
<dbReference type="Proteomes" id="UP000030104">
    <property type="component" value="Unassembled WGS sequence"/>
</dbReference>
<keyword evidence="11 14" id="KW-0862">Zinc</keyword>
<feature type="chain" id="PRO_5005108801" description="Peptide hydrolase" evidence="14">
    <location>
        <begin position="18"/>
        <end position="493"/>
    </location>
</feature>
<evidence type="ECO:0000256" key="9">
    <source>
        <dbReference type="ARBA" id="ARBA00022729"/>
    </source>
</evidence>
<dbReference type="PANTHER" id="PTHR12147:SF57">
    <property type="entry name" value="PEPTIDE HYDROLASE"/>
    <property type="match status" value="1"/>
</dbReference>
<dbReference type="Pfam" id="PF04389">
    <property type="entry name" value="Peptidase_M28"/>
    <property type="match status" value="1"/>
</dbReference>
<dbReference type="InterPro" id="IPR003137">
    <property type="entry name" value="PA_domain"/>
</dbReference>
<keyword evidence="18" id="KW-1185">Reference proteome</keyword>
<dbReference type="Pfam" id="PF02225">
    <property type="entry name" value="PA"/>
    <property type="match status" value="1"/>
</dbReference>
<dbReference type="EC" id="3.4.-.-" evidence="14"/>
<evidence type="ECO:0000313" key="18">
    <source>
        <dbReference type="Proteomes" id="UP000030104"/>
    </source>
</evidence>
<evidence type="ECO:0000256" key="8">
    <source>
        <dbReference type="ARBA" id="ARBA00022723"/>
    </source>
</evidence>
<dbReference type="SUPFAM" id="SSF53187">
    <property type="entry name" value="Zn-dependent exopeptidases"/>
    <property type="match status" value="1"/>
</dbReference>
<evidence type="ECO:0000256" key="13">
    <source>
        <dbReference type="ARBA" id="ARBA00023180"/>
    </source>
</evidence>
<dbReference type="HOGENOM" id="CLU_024336_0_2_1"/>
<keyword evidence="12" id="KW-0482">Metalloprotease</keyword>
<reference evidence="17 18" key="1">
    <citation type="journal article" date="2015" name="Mol. Plant Microbe Interact.">
        <title>Genome, transcriptome, and functional analyses of Penicillium expansum provide new insights into secondary metabolism and pathogenicity.</title>
        <authorList>
            <person name="Ballester A.R."/>
            <person name="Marcet-Houben M."/>
            <person name="Levin E."/>
            <person name="Sela N."/>
            <person name="Selma-Lazaro C."/>
            <person name="Carmona L."/>
            <person name="Wisniewski M."/>
            <person name="Droby S."/>
            <person name="Gonzalez-Candelas L."/>
            <person name="Gabaldon T."/>
        </authorList>
    </citation>
    <scope>NUCLEOTIDE SEQUENCE [LARGE SCALE GENOMIC DNA]</scope>
    <source>
        <strain evidence="17 18">PHI-1</strain>
    </source>
</reference>
<dbReference type="FunFam" id="3.50.30.30:FF:000030">
    <property type="entry name" value="Peptide hydrolase"/>
    <property type="match status" value="1"/>
</dbReference>
<evidence type="ECO:0000256" key="11">
    <source>
        <dbReference type="ARBA" id="ARBA00022833"/>
    </source>
</evidence>
<dbReference type="GO" id="GO:0008235">
    <property type="term" value="F:metalloexopeptidase activity"/>
    <property type="evidence" value="ECO:0007669"/>
    <property type="project" value="InterPro"/>
</dbReference>
<dbReference type="PhylomeDB" id="A0A0A2KPY1"/>
<evidence type="ECO:0000256" key="6">
    <source>
        <dbReference type="ARBA" id="ARBA00022525"/>
    </source>
</evidence>
<feature type="signal peptide" evidence="14">
    <location>
        <begin position="1"/>
        <end position="17"/>
    </location>
</feature>
<dbReference type="SUPFAM" id="SSF52025">
    <property type="entry name" value="PA domain"/>
    <property type="match status" value="1"/>
</dbReference>
<evidence type="ECO:0000256" key="2">
    <source>
        <dbReference type="ARBA" id="ARBA00004613"/>
    </source>
</evidence>
<keyword evidence="5" id="KW-0031">Aminopeptidase</keyword>
<evidence type="ECO:0000259" key="15">
    <source>
        <dbReference type="Pfam" id="PF02225"/>
    </source>
</evidence>
<keyword evidence="6" id="KW-0964">Secreted</keyword>
<evidence type="ECO:0000256" key="7">
    <source>
        <dbReference type="ARBA" id="ARBA00022670"/>
    </source>
</evidence>
<comment type="caution">
    <text evidence="17">The sequence shown here is derived from an EMBL/GenBank/DDBJ whole genome shotgun (WGS) entry which is preliminary data.</text>
</comment>
<dbReference type="OMA" id="VRFCFWT"/>
<dbReference type="PANTHER" id="PTHR12147">
    <property type="entry name" value="METALLOPEPTIDASE M28 FAMILY MEMBER"/>
    <property type="match status" value="1"/>
</dbReference>
<keyword evidence="8 14" id="KW-0479">Metal-binding</keyword>
<evidence type="ECO:0000256" key="12">
    <source>
        <dbReference type="ARBA" id="ARBA00023049"/>
    </source>
</evidence>
<dbReference type="STRING" id="40296.A0A0A2KPY1"/>
<dbReference type="InterPro" id="IPR045175">
    <property type="entry name" value="M28_fam"/>
</dbReference>
<keyword evidence="10 14" id="KW-0378">Hydrolase</keyword>
<keyword evidence="9 14" id="KW-0732">Signal</keyword>
<comment type="subunit">
    <text evidence="4">Monomer.</text>
</comment>
<sequence>MKLLLLITHLSVALAEASRKKPLVSPDDFPPTIRLKDLLKGTQKLEDFAYAYPERNRVFGNAAHDDTVDFLYRELKKTGYYHVWKQPQVHTWTTANTTLTFDGESIKSSAMTYSPSADVTAELAVVSKLGCSASDYPSDLAGRVALVKRGECTFGQKSVLAAEAKAAAVLVYNNEAGSVSGTLGGVTSELGPYSAIAGISDVDGKALLSAAGESAVTLSLSIDSRIENRTTFNVIAETKGGDHNNVVSLGGHTDSVDAGPGINDDRSGIISNIVVAKALTRYSVKNAVRFFFWTAEEFGLLGSEHYTSHLNADELAKIRLYLNFDMIASPNYALMIYDGDGDAFNQTGPAGSAQIEAWFENYFKSKKPSYIPTEFNGRFDYEGFISRGIPAGGLFTGAEGLKTEAQAKLFGGQANVSYDVNYHAAGDDFKNLNHEAFLINSKATAFAVAKYANSLASIPRRNATSTKRVVKKRAPRSHAHTKNTGCFHSLVEI</sequence>
<proteinExistence type="inferred from homology"/>
<accession>A0A0A2KPY1</accession>
<dbReference type="Gene3D" id="3.50.30.30">
    <property type="match status" value="1"/>
</dbReference>
<evidence type="ECO:0000256" key="14">
    <source>
        <dbReference type="RuleBase" id="RU361240"/>
    </source>
</evidence>
<evidence type="ECO:0000256" key="1">
    <source>
        <dbReference type="ARBA" id="ARBA00001947"/>
    </source>
</evidence>
<feature type="domain" description="PA" evidence="15">
    <location>
        <begin position="119"/>
        <end position="207"/>
    </location>
</feature>
<dbReference type="GO" id="GO:0006508">
    <property type="term" value="P:proteolysis"/>
    <property type="evidence" value="ECO:0007669"/>
    <property type="project" value="UniProtKB-KW"/>
</dbReference>
<evidence type="ECO:0000256" key="10">
    <source>
        <dbReference type="ARBA" id="ARBA00022801"/>
    </source>
</evidence>
<comment type="cofactor">
    <cofactor evidence="1">
        <name>Zn(2+)</name>
        <dbReference type="ChEBI" id="CHEBI:29105"/>
    </cofactor>
</comment>